<dbReference type="SUPFAM" id="SSF46626">
    <property type="entry name" value="Cytochrome c"/>
    <property type="match status" value="1"/>
</dbReference>
<feature type="chain" id="PRO_5026795875" evidence="10">
    <location>
        <begin position="22"/>
        <end position="247"/>
    </location>
</feature>
<dbReference type="Proteomes" id="UP000501534">
    <property type="component" value="Chromosome"/>
</dbReference>
<feature type="binding site" description="covalent" evidence="8">
    <location>
        <position position="52"/>
    </location>
    <ligand>
        <name>heme c</name>
        <dbReference type="ChEBI" id="CHEBI:61717"/>
    </ligand>
</feature>
<evidence type="ECO:0000256" key="10">
    <source>
        <dbReference type="SAM" id="SignalP"/>
    </source>
</evidence>
<keyword evidence="12" id="KW-0503">Monooxygenase</keyword>
<feature type="domain" description="Cytochrome c" evidence="11">
    <location>
        <begin position="39"/>
        <end position="213"/>
    </location>
</feature>
<proteinExistence type="predicted"/>
<evidence type="ECO:0000256" key="4">
    <source>
        <dbReference type="ARBA" id="ARBA00022723"/>
    </source>
</evidence>
<feature type="binding site" description="covalent" evidence="8">
    <location>
        <position position="55"/>
    </location>
    <ligand>
        <name>heme c</name>
        <dbReference type="ChEBI" id="CHEBI:61717"/>
    </ligand>
</feature>
<keyword evidence="12" id="KW-0560">Oxidoreductase</keyword>
<evidence type="ECO:0000256" key="5">
    <source>
        <dbReference type="ARBA" id="ARBA00022989"/>
    </source>
</evidence>
<dbReference type="PRINTS" id="PR00603">
    <property type="entry name" value="CYTOCHROMEC1"/>
</dbReference>
<keyword evidence="10" id="KW-0732">Signal</keyword>
<evidence type="ECO:0000256" key="8">
    <source>
        <dbReference type="PIRSR" id="PIRSR602326-1"/>
    </source>
</evidence>
<evidence type="ECO:0000256" key="1">
    <source>
        <dbReference type="ARBA" id="ARBA00004370"/>
    </source>
</evidence>
<comment type="subcellular location">
    <subcellularLocation>
        <location evidence="1">Membrane</location>
    </subcellularLocation>
</comment>
<feature type="binding site" description="covalent" evidence="8">
    <location>
        <position position="56"/>
    </location>
    <ligand>
        <name>heme c</name>
        <dbReference type="ChEBI" id="CHEBI:61717"/>
    </ligand>
</feature>
<keyword evidence="2 8" id="KW-0349">Heme</keyword>
<feature type="signal peptide" evidence="10">
    <location>
        <begin position="1"/>
        <end position="21"/>
    </location>
</feature>
<dbReference type="EMBL" id="CP053069">
    <property type="protein sequence ID" value="QJR12577.1"/>
    <property type="molecule type" value="Genomic_DNA"/>
</dbReference>
<keyword evidence="4 8" id="KW-0479">Metal-binding</keyword>
<dbReference type="InterPro" id="IPR009056">
    <property type="entry name" value="Cyt_c-like_dom"/>
</dbReference>
<dbReference type="Pfam" id="PF02167">
    <property type="entry name" value="Cytochrom_C1"/>
    <property type="match status" value="2"/>
</dbReference>
<dbReference type="Gene3D" id="1.10.760.10">
    <property type="entry name" value="Cytochrome c-like domain"/>
    <property type="match status" value="1"/>
</dbReference>
<dbReference type="AlphaFoldDB" id="A0A6M4H3X9"/>
<feature type="transmembrane region" description="Helical" evidence="9">
    <location>
        <begin position="219"/>
        <end position="238"/>
    </location>
</feature>
<evidence type="ECO:0000259" key="11">
    <source>
        <dbReference type="PROSITE" id="PS51007"/>
    </source>
</evidence>
<keyword evidence="3 9" id="KW-0812">Transmembrane</keyword>
<dbReference type="KEGG" id="uru:DSM104443_03668"/>
<name>A0A6M4H3X9_9PROT</name>
<dbReference type="InterPro" id="IPR036909">
    <property type="entry name" value="Cyt_c-like_dom_sf"/>
</dbReference>
<dbReference type="GO" id="GO:0004497">
    <property type="term" value="F:monooxygenase activity"/>
    <property type="evidence" value="ECO:0007669"/>
    <property type="project" value="UniProtKB-KW"/>
</dbReference>
<evidence type="ECO:0000256" key="6">
    <source>
        <dbReference type="ARBA" id="ARBA00023004"/>
    </source>
</evidence>
<evidence type="ECO:0000256" key="7">
    <source>
        <dbReference type="ARBA" id="ARBA00023136"/>
    </source>
</evidence>
<keyword evidence="7 9" id="KW-0472">Membrane</keyword>
<evidence type="ECO:0000313" key="12">
    <source>
        <dbReference type="EMBL" id="QJR12577.1"/>
    </source>
</evidence>
<dbReference type="PANTHER" id="PTHR10266:SF3">
    <property type="entry name" value="CYTOCHROME C1, HEME PROTEIN, MITOCHONDRIAL"/>
    <property type="match status" value="1"/>
</dbReference>
<gene>
    <name evidence="12" type="primary">petC</name>
    <name evidence="12" type="ORF">DSM104443_03668</name>
</gene>
<keyword evidence="5 9" id="KW-1133">Transmembrane helix</keyword>
<reference evidence="12 13" key="1">
    <citation type="submission" date="2020-04" db="EMBL/GenBank/DDBJ databases">
        <title>Usitatibacter rugosus gen. nov., sp. nov. and Usitatibacter palustris sp. nov., novel members of Usitatibacteraceae fam. nov. within the order Nitrosomonadales isolated from soil.</title>
        <authorList>
            <person name="Huber K.J."/>
            <person name="Neumann-Schaal M."/>
            <person name="Geppert A."/>
            <person name="Luckner M."/>
            <person name="Wanner G."/>
            <person name="Overmann J."/>
        </authorList>
    </citation>
    <scope>NUCLEOTIDE SEQUENCE [LARGE SCALE GENOMIC DNA]</scope>
    <source>
        <strain evidence="12 13">0125_3</strain>
    </source>
</reference>
<dbReference type="GO" id="GO:0020037">
    <property type="term" value="F:heme binding"/>
    <property type="evidence" value="ECO:0007669"/>
    <property type="project" value="InterPro"/>
</dbReference>
<accession>A0A6M4H3X9</accession>
<organism evidence="12 13">
    <name type="scientific">Usitatibacter rugosus</name>
    <dbReference type="NCBI Taxonomy" id="2732067"/>
    <lineage>
        <taxon>Bacteria</taxon>
        <taxon>Pseudomonadati</taxon>
        <taxon>Pseudomonadota</taxon>
        <taxon>Betaproteobacteria</taxon>
        <taxon>Nitrosomonadales</taxon>
        <taxon>Usitatibacteraceae</taxon>
        <taxon>Usitatibacter</taxon>
    </lineage>
</organism>
<dbReference type="PANTHER" id="PTHR10266">
    <property type="entry name" value="CYTOCHROME C1"/>
    <property type="match status" value="1"/>
</dbReference>
<sequence>MKKLFRTLLAALAVAPALALASGAKVQLDRAPVNLHDNASLQRGAQIFVNHCLNCHSASAMRYSRLTDLGLTEAQIVDNLVLAGEKVGEPMVAVLDPKDAKAFFGVVPPDLSLLARSRGSDWIYTYLRGFYRDPSTKTGWNNTVFPNVGMPHVLWEYQGEPVLQVTSKMDPNTGDKVETRKLALAGPGKLKPVEYDQYVADLVNFMTYLSEPAQTNRKMWGIVVLFFLTGFVVITLLLKNEYWKDVR</sequence>
<keyword evidence="13" id="KW-1185">Reference proteome</keyword>
<dbReference type="GO" id="GO:0009055">
    <property type="term" value="F:electron transfer activity"/>
    <property type="evidence" value="ECO:0007669"/>
    <property type="project" value="InterPro"/>
</dbReference>
<dbReference type="GO" id="GO:0046872">
    <property type="term" value="F:metal ion binding"/>
    <property type="evidence" value="ECO:0007669"/>
    <property type="project" value="UniProtKB-KW"/>
</dbReference>
<dbReference type="PROSITE" id="PS51007">
    <property type="entry name" value="CYTC"/>
    <property type="match status" value="1"/>
</dbReference>
<evidence type="ECO:0000256" key="3">
    <source>
        <dbReference type="ARBA" id="ARBA00022692"/>
    </source>
</evidence>
<protein>
    <submittedName>
        <fullName evidence="12">Ammonia monooxygenase gamma subunit</fullName>
    </submittedName>
</protein>
<evidence type="ECO:0000256" key="2">
    <source>
        <dbReference type="ARBA" id="ARBA00022617"/>
    </source>
</evidence>
<comment type="cofactor">
    <cofactor evidence="8">
        <name>heme c</name>
        <dbReference type="ChEBI" id="CHEBI:61717"/>
    </cofactor>
    <text evidence="8">Binds 1 heme c group covalently per subunit.</text>
</comment>
<dbReference type="GO" id="GO:0016020">
    <property type="term" value="C:membrane"/>
    <property type="evidence" value="ECO:0007669"/>
    <property type="project" value="UniProtKB-SubCell"/>
</dbReference>
<dbReference type="RefSeq" id="WP_171094899.1">
    <property type="nucleotide sequence ID" value="NZ_CP053069.1"/>
</dbReference>
<keyword evidence="6 8" id="KW-0408">Iron</keyword>
<evidence type="ECO:0000256" key="9">
    <source>
        <dbReference type="SAM" id="Phobius"/>
    </source>
</evidence>
<dbReference type="InterPro" id="IPR002326">
    <property type="entry name" value="Cyt_c1"/>
</dbReference>
<evidence type="ECO:0000313" key="13">
    <source>
        <dbReference type="Proteomes" id="UP000501534"/>
    </source>
</evidence>